<dbReference type="OrthoDB" id="9804660at2"/>
<keyword evidence="2" id="KW-0964">Secreted</keyword>
<sequence>MNSKIKNVFKRGVSGTLAAMVGLSTLATSASAASSDINIGYTWDSSVNPSISVKKSAKSGGVSGQYIKSGEQICRFVPSSGNDWAFCIEPAKSMQGTPSGTWYTQYGFTEYDTFNLSDKFKADATAYWDSLGGTDGDIAKYMGLVQYYGYSSHKNGNYYAATQLLIWEIVLGYRGHTPETFGTCSDILWNDFTYPSGGWCTKSGVEKAYNAIVADVKSHYTLPGVMEKSAALAKDTPHIMKFKTDKMRYEATFKIKSAFIKKDALEHNYSTFKSKLTEMVKSRFKGTYGTDFGIDTSTDGDYTVFTVWSNERPFTSASSGGVYSTSAIEMQIMSGLTESESLFASSNYQTCLISTKIDSVKGYTAIGCYNEPNLTVEKTYTDSGNNAITATALSDLLDKTTFVVSTTINGTKYYVVAEQKDSTYYFVRYTNSIVNATKFRTLNKTNNKGTFTVCDLPTSMSSGRTYTVSEYTVPDNDRYEKLTKSVSLPSPTSDFTSNAGTGTVKLNNNEEGYDAKVGTATLDKVVHNGDGKALSTDNADDIKKLAEIYKTTKFIVGYWDGNTMRYLTNGYLSARDAFSGNLADLNNFNDTAYKSGDGMYYAPTKLNSEHKVVFDSSRTSTDISKAYVFDAGYNYSGSDTCDYFGQVYLNLLPLNSSNVSQEIVFIEVNGAKGYGYDDDIDVSKAVNLSTLGSVFDKRGISGVMKNDTASSYTVTDSEGGKYVISSGKYYPISGNKLESNKLHSDAEIVNELVNYELVLTKKDDKDTVLSGATYGLYNCNKKLLKTATTGAEGKAKFSYNLIPNTDYYVHEITAPAGYVQDTEYYKINRSNAVGNDLDTFQNSKLSDFGYEVKDKPYELKIELNKYDVINNISIEGITFDITLDGKPITSITTDEEGRASVSELPLGKLNGDTFENVYTVTERENDKYIMLDEDGNASREIKIVTTLDDIESKTNPVITYRADVPNTLQLVDLKVHKKDVFDNPVKDVTFDIVPTENVEINNKIIQERGTVIGTIKTDANGIASSKYIEYASDGTQGYEKVLPIYPNFEYAIVEKSAPEPYIVPENNETRFTAVSEKADTLTIPHEVTIKDDVQNGILDVYKMDDGTKQPLANAVFEVRAAKDFSIGSKQLHKAGDLICTMTTGADGHATSGDAEMYIGAEYTLTEIQAPDGYTLNSDSKTFTFNFAGNEFEYTNLGIDFDNTSQQGKISVRKTGEIFSAVSALGSAISIDEDGTVHEAGYTVFTPHFENGFLAGAEFEVTAAEDIVTADGTLRAHKGDVVAKITTDNKGYAETPLLYLGKYTVTETKAAYGYVNDCEPQTVELTYAGQEIAIRDTVNTDFTNKYQSVSVHLTKYMEHDDTYGVGSNADAKNVVFGLYADEPLVAENGSSIPKDGLVDYASVGEDMTVRFGQKLPFGRYYIQEISTDDKYVISGEKHIVTFEYAGQDTKVVDIDGGTFENELKRGSVKGVKVNEHDEPLSGAVFGLFKADVAEFTADTAIVTATSDENGNFGFDEIPYGKYIVTEIAAPAGYIFSDRKYDVVISENEQVVEITTINSATHLNVSKKDIYGNELKGASMQILDSDGNVFTEWVSDGTIHTVTNIPAGSYILKEIASPDGFVISTGIKFSIDENNVVTVENVDALSTDENGNSTITMVDDTTKVHITKLDITDEKEIAGAELQLIDSTGTVIDKWTSTTEAHIIEGQLISGGTYTLHEEVSPDGYVVANDVTFTVSDNGSIDKVVMYDDTTKVRISKRDITNDEELAGATLQIIDKDGTVIEEWVSTNEAHYIEAVLISGETYTLHETVPADGYVIANDVEFSVNEDGSITEVVMYDDTTKVHISKRDITTDKELPGATLQILDGDEIVEEWVSTDEAHIIEGKLIVGKEYTLREITAPDGYEIAQDITFKVNEDGSVTEVIMYDEHSPEEDSPHDDTPHDDTPHSDTPHDDVPHSDTPSSNHTDVSNPHTGSAVKNTAFAGMALALMVMVISAVKRKNVNE</sequence>
<dbReference type="Gene3D" id="2.60.40.10">
    <property type="entry name" value="Immunoglobulins"/>
    <property type="match status" value="11"/>
</dbReference>
<feature type="compositionally biased region" description="Polar residues" evidence="4">
    <location>
        <begin position="1960"/>
        <end position="1971"/>
    </location>
</feature>
<organism evidence="7 8">
    <name type="scientific">Ruminococcus albus</name>
    <dbReference type="NCBI Taxonomy" id="1264"/>
    <lineage>
        <taxon>Bacteria</taxon>
        <taxon>Bacillati</taxon>
        <taxon>Bacillota</taxon>
        <taxon>Clostridia</taxon>
        <taxon>Eubacteriales</taxon>
        <taxon>Oscillospiraceae</taxon>
        <taxon>Ruminococcus</taxon>
    </lineage>
</organism>
<dbReference type="PANTHER" id="PTHR36108:SF13">
    <property type="entry name" value="COLOSSIN-B-RELATED"/>
    <property type="match status" value="1"/>
</dbReference>
<feature type="domain" description="SpaA-like prealbumin fold" evidence="6">
    <location>
        <begin position="757"/>
        <end position="828"/>
    </location>
</feature>
<feature type="chain" id="PRO_5010165850" evidence="5">
    <location>
        <begin position="33"/>
        <end position="2000"/>
    </location>
</feature>
<feature type="domain" description="SpaA-like prealbumin fold" evidence="6">
    <location>
        <begin position="1560"/>
        <end position="1638"/>
    </location>
</feature>
<dbReference type="EMBL" id="FOKQ01000001">
    <property type="protein sequence ID" value="SFB66250.1"/>
    <property type="molecule type" value="Genomic_DNA"/>
</dbReference>
<feature type="domain" description="SpaA-like prealbumin fold" evidence="6">
    <location>
        <begin position="1661"/>
        <end position="1746"/>
    </location>
</feature>
<dbReference type="Pfam" id="PF17802">
    <property type="entry name" value="SpaA"/>
    <property type="match status" value="8"/>
</dbReference>
<dbReference type="PANTHER" id="PTHR36108">
    <property type="entry name" value="COLOSSIN-B-RELATED"/>
    <property type="match status" value="1"/>
</dbReference>
<feature type="region of interest" description="Disordered" evidence="4">
    <location>
        <begin position="1925"/>
        <end position="1971"/>
    </location>
</feature>
<keyword evidence="3 5" id="KW-0732">Signal</keyword>
<evidence type="ECO:0000313" key="7">
    <source>
        <dbReference type="EMBL" id="SFB66250.1"/>
    </source>
</evidence>
<proteinExistence type="inferred from homology"/>
<evidence type="ECO:0000256" key="2">
    <source>
        <dbReference type="ARBA" id="ARBA00022525"/>
    </source>
</evidence>
<evidence type="ECO:0000256" key="4">
    <source>
        <dbReference type="SAM" id="MobiDB-lite"/>
    </source>
</evidence>
<dbReference type="InterPro" id="IPR013783">
    <property type="entry name" value="Ig-like_fold"/>
</dbReference>
<evidence type="ECO:0000256" key="3">
    <source>
        <dbReference type="ARBA" id="ARBA00022729"/>
    </source>
</evidence>
<dbReference type="InterPro" id="IPR041033">
    <property type="entry name" value="SpaA_PFL_dom_1"/>
</dbReference>
<feature type="domain" description="SpaA-like prealbumin fold" evidence="6">
    <location>
        <begin position="1465"/>
        <end position="1556"/>
    </location>
</feature>
<evidence type="ECO:0000256" key="5">
    <source>
        <dbReference type="SAM" id="SignalP"/>
    </source>
</evidence>
<feature type="domain" description="SpaA-like prealbumin fold" evidence="6">
    <location>
        <begin position="1839"/>
        <end position="1924"/>
    </location>
</feature>
<dbReference type="SUPFAM" id="SSF49478">
    <property type="entry name" value="Cna protein B-type domain"/>
    <property type="match status" value="1"/>
</dbReference>
<feature type="signal peptide" evidence="5">
    <location>
        <begin position="1"/>
        <end position="32"/>
    </location>
</feature>
<name>A0A1I1D0B1_RUMAL</name>
<evidence type="ECO:0000256" key="1">
    <source>
        <dbReference type="ARBA" id="ARBA00007257"/>
    </source>
</evidence>
<protein>
    <submittedName>
        <fullName evidence="7">Cna protein B-type domain-containing protein</fullName>
    </submittedName>
</protein>
<evidence type="ECO:0000259" key="6">
    <source>
        <dbReference type="Pfam" id="PF17802"/>
    </source>
</evidence>
<feature type="domain" description="SpaA-like prealbumin fold" evidence="6">
    <location>
        <begin position="1098"/>
        <end position="1188"/>
    </location>
</feature>
<accession>A0A1I1D0B1</accession>
<feature type="domain" description="SpaA-like prealbumin fold" evidence="6">
    <location>
        <begin position="1750"/>
        <end position="1836"/>
    </location>
</feature>
<reference evidence="7 8" key="1">
    <citation type="submission" date="2016-10" db="EMBL/GenBank/DDBJ databases">
        <authorList>
            <person name="de Groot N.N."/>
        </authorList>
    </citation>
    <scope>NUCLEOTIDE SEQUENCE [LARGE SCALE GENOMIC DNA]</scope>
    <source>
        <strain evidence="7 8">AR67</strain>
    </source>
</reference>
<comment type="similarity">
    <text evidence="1">Belongs to the serine-aspartate repeat-containing protein (SDr) family.</text>
</comment>
<gene>
    <name evidence="7" type="ORF">SAMN02910406_00006</name>
</gene>
<dbReference type="RefSeq" id="WP_074959445.1">
    <property type="nucleotide sequence ID" value="NZ_FOKQ01000001.1"/>
</dbReference>
<dbReference type="Proteomes" id="UP000182192">
    <property type="component" value="Unassembled WGS sequence"/>
</dbReference>
<evidence type="ECO:0000313" key="8">
    <source>
        <dbReference type="Proteomes" id="UP000182192"/>
    </source>
</evidence>
<feature type="compositionally biased region" description="Basic and acidic residues" evidence="4">
    <location>
        <begin position="1925"/>
        <end position="1953"/>
    </location>
</feature>
<feature type="domain" description="SpaA-like prealbumin fold" evidence="6">
    <location>
        <begin position="1252"/>
        <end position="1334"/>
    </location>
</feature>